<feature type="region of interest" description="Disordered" evidence="2">
    <location>
        <begin position="448"/>
        <end position="673"/>
    </location>
</feature>
<feature type="compositionally biased region" description="Low complexity" evidence="2">
    <location>
        <begin position="1064"/>
        <end position="1075"/>
    </location>
</feature>
<feature type="compositionally biased region" description="Basic and acidic residues" evidence="2">
    <location>
        <begin position="467"/>
        <end position="476"/>
    </location>
</feature>
<dbReference type="PANTHER" id="PTHR14015:SF1">
    <property type="entry name" value="OPIOID GROWTH FACTOR RECEPTOR"/>
    <property type="match status" value="1"/>
</dbReference>
<feature type="compositionally biased region" description="Low complexity" evidence="2">
    <location>
        <begin position="1032"/>
        <end position="1044"/>
    </location>
</feature>
<comment type="similarity">
    <text evidence="1">Belongs to the opioid growth factor receptor family.</text>
</comment>
<dbReference type="Pfam" id="PF01391">
    <property type="entry name" value="Collagen"/>
    <property type="match status" value="2"/>
</dbReference>
<feature type="region of interest" description="Disordered" evidence="2">
    <location>
        <begin position="311"/>
        <end position="354"/>
    </location>
</feature>
<proteinExistence type="inferred from homology"/>
<evidence type="ECO:0000259" key="3">
    <source>
        <dbReference type="Pfam" id="PF04664"/>
    </source>
</evidence>
<comment type="caution">
    <text evidence="4">The sequence shown here is derived from an EMBL/GenBank/DDBJ whole genome shotgun (WGS) entry which is preliminary data.</text>
</comment>
<dbReference type="OrthoDB" id="9030204at2759"/>
<feature type="region of interest" description="Disordered" evidence="2">
    <location>
        <begin position="393"/>
        <end position="413"/>
    </location>
</feature>
<feature type="compositionally biased region" description="Basic and acidic residues" evidence="2">
    <location>
        <begin position="616"/>
        <end position="636"/>
    </location>
</feature>
<accession>A0A3M0J4P9</accession>
<sequence length="1094" mass="117445">MASLASWFTVRAEEDEAEDEANLWKYDSTWEGEEEEEEDGGGGEPEGAAAEEPEDAGEQPGQGRARGCRHGQCSGRRNWTAARDLQRYRNHYPDLKEPENEEEEEMWNLSFYKNEIAFVPHGVLIETLLSSWGDKYETLEENHSYIQWLFPLREHGMNWRARPLTCQEIQAFRKSKEVMDRFIRAYKLMLGFYGINLVNEETGELERAENWRERFENLNRFSHNNLRITRILKCLGEMGYEDYQVHLVKFFLTETLVEETLPNVKRSALDYFLFTVRSKEKRRELVHYAWQHFKPQSSFVWGPRDKLQKYRPRSAKPQLHQRPEDKQDTPCADSVGKGQNRCPEVEQRAGDAAELQPEMCDEHVKEKMSKCGLKVGDGEEEKEASLAQLEEKDLKSEAEEVQGTAENDCTKESKKRKLNANLADAKGDGSLKNSADIENISHNLGECAIDAEVPSSEPVSQAEENEEALKEDDSSTKEPAAPEATDAAVKRRKVDKRTLRSKPVNLAINLSMGPPGSAAKENPAAANGEAGKENGSEKNTAVEVPGEKEGGGGDEGDGAVRPPAASRLPRTACTAPVKDDWKSGGDGESAGVDQHHCNSKLLGGKSELDGVGQQEKAGEKGQAEDTDKKQAPESREQSMTPTHPEENSAEVPPEKCEGSESSAQPGGEQGAADPFRELDHKALLDHQDPLDHLARTALMESQALLVCQAHLGQKVRRESLELQVKLDCLAFLEWITLEFPEIGVKESRPWAKGYPDLQDPLVCQDSRGLLDHLGLQVFQEPFLTVVGTFRVTLDSEAHPESQDRQGKLYGDQGSKGPQGFRGPKGDTGKPGPKGNLGARGLIGEPGMPGKDGRDGAPGLDGEKGSPGETGEAGPSGEPGIPGPKGASGEPGLPGPTGIRGEAGDRGPVGVPGPKGNQGIAGADGLPGDKGELGPFGPPGQKGEPGKRGELGPKGVQGPNGTAGAPGIPGHPGPMGNQGERGVPGIPGKPGPPGKEASEQHIRELCGEMINGETGEKGDKGPVGQGIDGPDGDQGLQGPPGVPGITKNGRDGAQGEPGLPGDPGTPGTTGAQGTPGICDTSACMGAVAASTSKKS</sequence>
<reference evidence="4 5" key="1">
    <citation type="submission" date="2018-07" db="EMBL/GenBank/DDBJ databases">
        <title>A high quality draft genome assembly of the barn swallow (H. rustica rustica).</title>
        <authorList>
            <person name="Formenti G."/>
            <person name="Chiara M."/>
            <person name="Poveda L."/>
            <person name="Francoijs K.-J."/>
            <person name="Bonisoli-Alquati A."/>
            <person name="Canova L."/>
            <person name="Gianfranceschi L."/>
            <person name="Horner D.S."/>
            <person name="Saino N."/>
        </authorList>
    </citation>
    <scope>NUCLEOTIDE SEQUENCE [LARGE SCALE GENOMIC DNA]</scope>
    <source>
        <strain evidence="4">Chelidonia</strain>
        <tissue evidence="4">Blood</tissue>
    </source>
</reference>
<feature type="compositionally biased region" description="Basic and acidic residues" evidence="2">
    <location>
        <begin position="796"/>
        <end position="806"/>
    </location>
</feature>
<dbReference type="InterPro" id="IPR039574">
    <property type="entry name" value="OGFr"/>
</dbReference>
<feature type="region of interest" description="Disordered" evidence="2">
    <location>
        <begin position="796"/>
        <end position="997"/>
    </location>
</feature>
<feature type="region of interest" description="Disordered" evidence="2">
    <location>
        <begin position="1"/>
        <end position="72"/>
    </location>
</feature>
<gene>
    <name evidence="4" type="ORF">DUI87_27929</name>
</gene>
<feature type="domain" description="Opioid growth factor receptor (OGFr) conserved" evidence="3">
    <location>
        <begin position="102"/>
        <end position="308"/>
    </location>
</feature>
<dbReference type="Proteomes" id="UP000269221">
    <property type="component" value="Unassembled WGS sequence"/>
</dbReference>
<name>A0A3M0J4P9_HIRRU</name>
<organism evidence="4 5">
    <name type="scientific">Hirundo rustica rustica</name>
    <dbReference type="NCBI Taxonomy" id="333673"/>
    <lineage>
        <taxon>Eukaryota</taxon>
        <taxon>Metazoa</taxon>
        <taxon>Chordata</taxon>
        <taxon>Craniata</taxon>
        <taxon>Vertebrata</taxon>
        <taxon>Euteleostomi</taxon>
        <taxon>Archelosauria</taxon>
        <taxon>Archosauria</taxon>
        <taxon>Dinosauria</taxon>
        <taxon>Saurischia</taxon>
        <taxon>Theropoda</taxon>
        <taxon>Coelurosauria</taxon>
        <taxon>Aves</taxon>
        <taxon>Neognathae</taxon>
        <taxon>Neoaves</taxon>
        <taxon>Telluraves</taxon>
        <taxon>Australaves</taxon>
        <taxon>Passeriformes</taxon>
        <taxon>Sylvioidea</taxon>
        <taxon>Hirundinidae</taxon>
        <taxon>Hirundo</taxon>
    </lineage>
</organism>
<feature type="compositionally biased region" description="Basic and acidic residues" evidence="2">
    <location>
        <begin position="850"/>
        <end position="865"/>
    </location>
</feature>
<dbReference type="GO" id="GO:0016020">
    <property type="term" value="C:membrane"/>
    <property type="evidence" value="ECO:0007669"/>
    <property type="project" value="InterPro"/>
</dbReference>
<dbReference type="EMBL" id="QRBI01000184">
    <property type="protein sequence ID" value="RMB95815.1"/>
    <property type="molecule type" value="Genomic_DNA"/>
</dbReference>
<dbReference type="AlphaFoldDB" id="A0A3M0J4P9"/>
<evidence type="ECO:0000313" key="5">
    <source>
        <dbReference type="Proteomes" id="UP000269221"/>
    </source>
</evidence>
<evidence type="ECO:0000313" key="4">
    <source>
        <dbReference type="EMBL" id="RMB95815.1"/>
    </source>
</evidence>
<dbReference type="STRING" id="333673.A0A3M0J4P9"/>
<feature type="compositionally biased region" description="Low complexity" evidence="2">
    <location>
        <begin position="515"/>
        <end position="529"/>
    </location>
</feature>
<keyword evidence="5" id="KW-1185">Reference proteome</keyword>
<feature type="compositionally biased region" description="Acidic residues" evidence="2">
    <location>
        <begin position="30"/>
        <end position="41"/>
    </location>
</feature>
<feature type="region of interest" description="Disordered" evidence="2">
    <location>
        <begin position="1010"/>
        <end position="1079"/>
    </location>
</feature>
<dbReference type="InterPro" id="IPR006757">
    <property type="entry name" value="OGF_rcpt"/>
</dbReference>
<dbReference type="GO" id="GO:0140625">
    <property type="term" value="F:opioid growth factor receptor activity"/>
    <property type="evidence" value="ECO:0007669"/>
    <property type="project" value="InterPro"/>
</dbReference>
<protein>
    <recommendedName>
        <fullName evidence="3">Opioid growth factor receptor (OGFr) conserved domain-containing protein</fullName>
    </recommendedName>
</protein>
<evidence type="ECO:0000256" key="2">
    <source>
        <dbReference type="SAM" id="MobiDB-lite"/>
    </source>
</evidence>
<dbReference type="Pfam" id="PF04664">
    <property type="entry name" value="OGFr_N"/>
    <property type="match status" value="1"/>
</dbReference>
<dbReference type="PANTHER" id="PTHR14015">
    <property type="entry name" value="OPIOID GROWTH FACTOR RECEPTOR OGFR ZETA-TYPE OPIOID RECEPTOR"/>
    <property type="match status" value="1"/>
</dbReference>
<evidence type="ECO:0000256" key="1">
    <source>
        <dbReference type="ARBA" id="ARBA00010365"/>
    </source>
</evidence>
<dbReference type="InterPro" id="IPR008160">
    <property type="entry name" value="Collagen"/>
</dbReference>